<comment type="caution">
    <text evidence="1">The sequence shown here is derived from an EMBL/GenBank/DDBJ whole genome shotgun (WGS) entry which is preliminary data.</text>
</comment>
<evidence type="ECO:0000313" key="1">
    <source>
        <dbReference type="EMBL" id="OLY82858.1"/>
    </source>
</evidence>
<sequence>MVLEEKRKGLFVAQSLLDHRRPTTTVLKLRHLCLNDFTFVVLKASAFVTITADTLFTAQKPEYQSIGP</sequence>
<dbReference type="EMBL" id="LSSL01001208">
    <property type="protein sequence ID" value="OLY82858.1"/>
    <property type="molecule type" value="Genomic_DNA"/>
</dbReference>
<evidence type="ECO:0000313" key="2">
    <source>
        <dbReference type="Proteomes" id="UP000187455"/>
    </source>
</evidence>
<proteinExistence type="predicted"/>
<reference evidence="1 2" key="1">
    <citation type="journal article" date="2016" name="Mol. Biol. Evol.">
        <title>Genome-Wide Survey of Gut Fungi (Harpellales) Reveals the First Horizontally Transferred Ubiquitin Gene from a Mosquito Host.</title>
        <authorList>
            <person name="Wang Y."/>
            <person name="White M.M."/>
            <person name="Kvist S."/>
            <person name="Moncalvo J.M."/>
        </authorList>
    </citation>
    <scope>NUCLEOTIDE SEQUENCE [LARGE SCALE GENOMIC DNA]</scope>
    <source>
        <strain evidence="1 2">ALG-7-W6</strain>
    </source>
</reference>
<name>A0A1R0H134_9FUNG</name>
<accession>A0A1R0H134</accession>
<gene>
    <name evidence="1" type="ORF">AYI68_g3012</name>
</gene>
<dbReference type="AlphaFoldDB" id="A0A1R0H134"/>
<keyword evidence="2" id="KW-1185">Reference proteome</keyword>
<dbReference type="Proteomes" id="UP000187455">
    <property type="component" value="Unassembled WGS sequence"/>
</dbReference>
<organism evidence="1 2">
    <name type="scientific">Smittium mucronatum</name>
    <dbReference type="NCBI Taxonomy" id="133383"/>
    <lineage>
        <taxon>Eukaryota</taxon>
        <taxon>Fungi</taxon>
        <taxon>Fungi incertae sedis</taxon>
        <taxon>Zoopagomycota</taxon>
        <taxon>Kickxellomycotina</taxon>
        <taxon>Harpellomycetes</taxon>
        <taxon>Harpellales</taxon>
        <taxon>Legeriomycetaceae</taxon>
        <taxon>Smittium</taxon>
    </lineage>
</organism>
<protein>
    <submittedName>
        <fullName evidence="1">Uncharacterized protein</fullName>
    </submittedName>
</protein>